<evidence type="ECO:0000313" key="1">
    <source>
        <dbReference type="EMBL" id="KAK9756212.1"/>
    </source>
</evidence>
<protein>
    <recommendedName>
        <fullName evidence="3">Secreted protein</fullName>
    </recommendedName>
</protein>
<comment type="caution">
    <text evidence="1">The sequence shown here is derived from an EMBL/GenBank/DDBJ whole genome shotgun (WGS) entry which is preliminary data.</text>
</comment>
<evidence type="ECO:0000313" key="2">
    <source>
        <dbReference type="Proteomes" id="UP001443914"/>
    </source>
</evidence>
<organism evidence="1 2">
    <name type="scientific">Saponaria officinalis</name>
    <name type="common">Common soapwort</name>
    <name type="synonym">Lychnis saponaria</name>
    <dbReference type="NCBI Taxonomy" id="3572"/>
    <lineage>
        <taxon>Eukaryota</taxon>
        <taxon>Viridiplantae</taxon>
        <taxon>Streptophyta</taxon>
        <taxon>Embryophyta</taxon>
        <taxon>Tracheophyta</taxon>
        <taxon>Spermatophyta</taxon>
        <taxon>Magnoliopsida</taxon>
        <taxon>eudicotyledons</taxon>
        <taxon>Gunneridae</taxon>
        <taxon>Pentapetalae</taxon>
        <taxon>Caryophyllales</taxon>
        <taxon>Caryophyllaceae</taxon>
        <taxon>Caryophylleae</taxon>
        <taxon>Saponaria</taxon>
    </lineage>
</organism>
<evidence type="ECO:0008006" key="3">
    <source>
        <dbReference type="Google" id="ProtNLM"/>
    </source>
</evidence>
<proteinExistence type="predicted"/>
<keyword evidence="2" id="KW-1185">Reference proteome</keyword>
<name>A0AAW1NDD2_SAPOF</name>
<reference evidence="1" key="1">
    <citation type="submission" date="2024-03" db="EMBL/GenBank/DDBJ databases">
        <title>WGS assembly of Saponaria officinalis var. Norfolk2.</title>
        <authorList>
            <person name="Jenkins J."/>
            <person name="Shu S."/>
            <person name="Grimwood J."/>
            <person name="Barry K."/>
            <person name="Goodstein D."/>
            <person name="Schmutz J."/>
            <person name="Leebens-Mack J."/>
            <person name="Osbourn A."/>
        </authorList>
    </citation>
    <scope>NUCLEOTIDE SEQUENCE [LARGE SCALE GENOMIC DNA]</scope>
    <source>
        <strain evidence="1">JIC</strain>
    </source>
</reference>
<gene>
    <name evidence="1" type="ORF">RND81_01G081300</name>
</gene>
<dbReference type="EMBL" id="JBDFQZ010000001">
    <property type="protein sequence ID" value="KAK9756212.1"/>
    <property type="molecule type" value="Genomic_DNA"/>
</dbReference>
<accession>A0AAW1NDD2</accession>
<dbReference type="AlphaFoldDB" id="A0AAW1NDD2"/>
<sequence length="106" mass="11824">MKHPKYFSGVIASHLGWGCESATGWLASMILAASSANITPCFDAGLNDGCQPPSIKRRLDFSVYDNRQRYMSSFSVHLRRRGEVRQVLVEIKVRISTKCTFLSGDP</sequence>
<dbReference type="Proteomes" id="UP001443914">
    <property type="component" value="Unassembled WGS sequence"/>
</dbReference>